<keyword evidence="5" id="KW-1185">Reference proteome</keyword>
<feature type="signal peptide" evidence="2">
    <location>
        <begin position="1"/>
        <end position="21"/>
    </location>
</feature>
<evidence type="ECO:0000313" key="4">
    <source>
        <dbReference type="EMBL" id="MDN5213483.1"/>
    </source>
</evidence>
<reference evidence="4" key="1">
    <citation type="submission" date="2023-06" db="EMBL/GenBank/DDBJ databases">
        <title>Genomic of Agaribacillus aureum.</title>
        <authorList>
            <person name="Wang G."/>
        </authorList>
    </citation>
    <scope>NUCLEOTIDE SEQUENCE</scope>
    <source>
        <strain evidence="4">BMA12</strain>
    </source>
</reference>
<dbReference type="EMBL" id="JAUJEB010000003">
    <property type="protein sequence ID" value="MDN5213483.1"/>
    <property type="molecule type" value="Genomic_DNA"/>
</dbReference>
<dbReference type="RefSeq" id="WP_346758821.1">
    <property type="nucleotide sequence ID" value="NZ_JAUJEB010000003.1"/>
</dbReference>
<dbReference type="InterPro" id="IPR001375">
    <property type="entry name" value="Peptidase_S9_cat"/>
</dbReference>
<proteinExistence type="predicted"/>
<gene>
    <name evidence="4" type="ORF">QQ020_15540</name>
</gene>
<dbReference type="PANTHER" id="PTHR42776:SF27">
    <property type="entry name" value="DIPEPTIDYL PEPTIDASE FAMILY MEMBER 6"/>
    <property type="match status" value="1"/>
</dbReference>
<keyword evidence="2" id="KW-0732">Signal</keyword>
<dbReference type="SUPFAM" id="SSF53474">
    <property type="entry name" value="alpha/beta-Hydrolases"/>
    <property type="match status" value="1"/>
</dbReference>
<evidence type="ECO:0000256" key="2">
    <source>
        <dbReference type="SAM" id="SignalP"/>
    </source>
</evidence>
<keyword evidence="1" id="KW-0378">Hydrolase</keyword>
<evidence type="ECO:0000256" key="1">
    <source>
        <dbReference type="ARBA" id="ARBA00022801"/>
    </source>
</evidence>
<comment type="caution">
    <text evidence="4">The sequence shown here is derived from an EMBL/GenBank/DDBJ whole genome shotgun (WGS) entry which is preliminary data.</text>
</comment>
<feature type="chain" id="PRO_5047059292" evidence="2">
    <location>
        <begin position="22"/>
        <end position="317"/>
    </location>
</feature>
<accession>A0ABT8LB18</accession>
<sequence length="317" mass="35808">MARYKALLFILCLLLVKPGRAQTDGQIIVQKKITGLDQYMTYIVETEERHKDSLNFDPNRFEHFKEVEIFGITYYSDGLKVRGFLLKPGKPGKYPAVIYNRGGSLDFGSLTSHHASIGLGELARLARAGYVVVASQYRGNGGSEGQEEYGGADINDVLNLIPLLAAVPEADTSRLGMFGWSRGGMTSFLTLKRTNKIKALAVGGPSTDITRSSIDRPELLKWWQTFIPGIMENEYEVLKKRSAIHWVDELPTDVPMLILQGTADTSVKARYTLEFALKLDQHKIPYRLVMYEDGVHSLKGHRDEVFDQIIRWYKKYL</sequence>
<dbReference type="Proteomes" id="UP001172083">
    <property type="component" value="Unassembled WGS sequence"/>
</dbReference>
<dbReference type="InterPro" id="IPR029058">
    <property type="entry name" value="AB_hydrolase_fold"/>
</dbReference>
<name>A0ABT8LB18_9BACT</name>
<dbReference type="Gene3D" id="3.40.50.1820">
    <property type="entry name" value="alpha/beta hydrolase"/>
    <property type="match status" value="1"/>
</dbReference>
<protein>
    <submittedName>
        <fullName evidence="4">Prolyl oligopeptidase family serine peptidase</fullName>
    </submittedName>
</protein>
<organism evidence="4 5">
    <name type="scientific">Agaribacillus aureus</name>
    <dbReference type="NCBI Taxonomy" id="3051825"/>
    <lineage>
        <taxon>Bacteria</taxon>
        <taxon>Pseudomonadati</taxon>
        <taxon>Bacteroidota</taxon>
        <taxon>Cytophagia</taxon>
        <taxon>Cytophagales</taxon>
        <taxon>Splendidivirgaceae</taxon>
        <taxon>Agaribacillus</taxon>
    </lineage>
</organism>
<dbReference type="PANTHER" id="PTHR42776">
    <property type="entry name" value="SERINE PEPTIDASE S9 FAMILY MEMBER"/>
    <property type="match status" value="1"/>
</dbReference>
<evidence type="ECO:0000259" key="3">
    <source>
        <dbReference type="Pfam" id="PF00326"/>
    </source>
</evidence>
<feature type="domain" description="Peptidase S9 prolyl oligopeptidase catalytic" evidence="3">
    <location>
        <begin position="122"/>
        <end position="317"/>
    </location>
</feature>
<evidence type="ECO:0000313" key="5">
    <source>
        <dbReference type="Proteomes" id="UP001172083"/>
    </source>
</evidence>
<dbReference type="Pfam" id="PF00326">
    <property type="entry name" value="Peptidase_S9"/>
    <property type="match status" value="1"/>
</dbReference>